<dbReference type="EMBL" id="JH795661">
    <property type="protein sequence ID" value="ELQ58295.1"/>
    <property type="molecule type" value="Genomic_DNA"/>
</dbReference>
<dbReference type="AlphaFoldDB" id="L7ISL2"/>
<gene>
    <name evidence="1" type="ORF">OOW_P131scaffold01666g1</name>
</gene>
<proteinExistence type="predicted"/>
<protein>
    <submittedName>
        <fullName evidence="1">Uncharacterized protein</fullName>
    </submittedName>
</protein>
<reference evidence="1" key="1">
    <citation type="journal article" date="2012" name="PLoS Genet.">
        <title>Comparative analysis of the genomes of two field isolates of the rice blast fungus Magnaporthe oryzae.</title>
        <authorList>
            <person name="Xue M."/>
            <person name="Yang J."/>
            <person name="Li Z."/>
            <person name="Hu S."/>
            <person name="Yao N."/>
            <person name="Dean R.A."/>
            <person name="Zhao W."/>
            <person name="Shen M."/>
            <person name="Zhang H."/>
            <person name="Li C."/>
            <person name="Liu L."/>
            <person name="Cao L."/>
            <person name="Xu X."/>
            <person name="Xing Y."/>
            <person name="Hsiang T."/>
            <person name="Zhang Z."/>
            <person name="Xu J.R."/>
            <person name="Peng Y.L."/>
        </authorList>
    </citation>
    <scope>NUCLEOTIDE SEQUENCE [LARGE SCALE GENOMIC DNA]</scope>
    <source>
        <strain evidence="1">P131</strain>
    </source>
</reference>
<sequence length="149" mass="16789">MTWAPRRSATLSTSEWTTTAWFSTITMMETRRLMVGIGPRQGEPTERDMGNCNPIGVRGGGHHALRRVHAEFNRRFGDARLHIASLQAYVTSCHGHFFAVTYMGSGPLGDVQRSKHCQGCELWNGRIMQTRGLSGEYDSLHVRTGRRRV</sequence>
<organism>
    <name type="scientific">Pyricularia oryzae (strain P131)</name>
    <name type="common">Rice blast fungus</name>
    <name type="synonym">Magnaporthe oryzae</name>
    <dbReference type="NCBI Taxonomy" id="1143193"/>
    <lineage>
        <taxon>Eukaryota</taxon>
        <taxon>Fungi</taxon>
        <taxon>Dikarya</taxon>
        <taxon>Ascomycota</taxon>
        <taxon>Pezizomycotina</taxon>
        <taxon>Sordariomycetes</taxon>
        <taxon>Sordariomycetidae</taxon>
        <taxon>Magnaporthales</taxon>
        <taxon>Pyriculariaceae</taxon>
        <taxon>Pyricularia</taxon>
    </lineage>
</organism>
<name>L7ISL2_PYRO1</name>
<accession>L7ISL2</accession>
<evidence type="ECO:0000313" key="1">
    <source>
        <dbReference type="EMBL" id="ELQ58295.1"/>
    </source>
</evidence>